<dbReference type="RefSeq" id="WP_083106622.1">
    <property type="nucleotide sequence ID" value="NZ_CP020569.1"/>
</dbReference>
<dbReference type="InterPro" id="IPR012280">
    <property type="entry name" value="Semialdhyde_DH_dimer_dom"/>
</dbReference>
<evidence type="ECO:0000256" key="7">
    <source>
        <dbReference type="ARBA" id="ARBA00022915"/>
    </source>
</evidence>
<accession>A0A1V0TUQ9</accession>
<dbReference type="GO" id="GO:0019877">
    <property type="term" value="P:diaminopimelate biosynthetic process"/>
    <property type="evidence" value="ECO:0007669"/>
    <property type="project" value="UniProtKB-KW"/>
</dbReference>
<evidence type="ECO:0000256" key="11">
    <source>
        <dbReference type="ARBA" id="ARBA00047891"/>
    </source>
</evidence>
<protein>
    <recommendedName>
        <fullName evidence="3 12">Aspartate-semialdehyde dehydrogenase</fullName>
        <ecNumber evidence="3 12">1.2.1.11</ecNumber>
    </recommendedName>
</protein>
<evidence type="ECO:0000313" key="17">
    <source>
        <dbReference type="Proteomes" id="UP000192726"/>
    </source>
</evidence>
<evidence type="ECO:0000256" key="6">
    <source>
        <dbReference type="ARBA" id="ARBA00022857"/>
    </source>
</evidence>
<comment type="similarity">
    <text evidence="1">Belongs to the aspartate-semialdehyde dehydrogenase family.</text>
</comment>
<dbReference type="Pfam" id="PF01118">
    <property type="entry name" value="Semialdhyde_dh"/>
    <property type="match status" value="1"/>
</dbReference>
<evidence type="ECO:0000256" key="14">
    <source>
        <dbReference type="SAM" id="MobiDB-lite"/>
    </source>
</evidence>
<dbReference type="Gene3D" id="3.30.360.10">
    <property type="entry name" value="Dihydrodipicolinate Reductase, domain 2"/>
    <property type="match status" value="1"/>
</dbReference>
<evidence type="ECO:0000256" key="4">
    <source>
        <dbReference type="ARBA" id="ARBA00022605"/>
    </source>
</evidence>
<dbReference type="STRING" id="553510.B1H19_22620"/>
<dbReference type="EMBL" id="CP020569">
    <property type="protein sequence ID" value="ARF56590.1"/>
    <property type="molecule type" value="Genomic_DNA"/>
</dbReference>
<feature type="region of interest" description="Disordered" evidence="14">
    <location>
        <begin position="233"/>
        <end position="257"/>
    </location>
</feature>
<dbReference type="InterPro" id="IPR000534">
    <property type="entry name" value="Semialdehyde_DH_NAD-bd"/>
</dbReference>
<dbReference type="GO" id="GO:0004073">
    <property type="term" value="F:aspartate-semialdehyde dehydrogenase activity"/>
    <property type="evidence" value="ECO:0007669"/>
    <property type="project" value="UniProtKB-UniRule"/>
</dbReference>
<proteinExistence type="inferred from homology"/>
<dbReference type="SUPFAM" id="SSF51735">
    <property type="entry name" value="NAD(P)-binding Rossmann-fold domains"/>
    <property type="match status" value="1"/>
</dbReference>
<reference evidence="16 17" key="1">
    <citation type="submission" date="2017-04" db="EMBL/GenBank/DDBJ databases">
        <title>Complete Genome Sequence of Streptomyces gilvosporeus F607, a Capable Producer of Natamycin.</title>
        <authorList>
            <person name="Zong G."/>
            <person name="Zhong C."/>
            <person name="Fu J."/>
            <person name="Qin R."/>
            <person name="Cao G."/>
        </authorList>
    </citation>
    <scope>NUCLEOTIDE SEQUENCE [LARGE SCALE GENOMIC DNA]</scope>
    <source>
        <strain evidence="16 17">F607</strain>
    </source>
</reference>
<dbReference type="GO" id="GO:0009088">
    <property type="term" value="P:threonine biosynthetic process"/>
    <property type="evidence" value="ECO:0007669"/>
    <property type="project" value="UniProtKB-UniRule"/>
</dbReference>
<dbReference type="SMART" id="SM00859">
    <property type="entry name" value="Semialdhyde_dh"/>
    <property type="match status" value="1"/>
</dbReference>
<evidence type="ECO:0000256" key="5">
    <source>
        <dbReference type="ARBA" id="ARBA00022697"/>
    </source>
</evidence>
<dbReference type="NCBIfam" id="NF011456">
    <property type="entry name" value="PRK14874.1"/>
    <property type="match status" value="1"/>
</dbReference>
<keyword evidence="10" id="KW-0486">Methionine biosynthesis</keyword>
<dbReference type="PIRSF" id="PIRSF000148">
    <property type="entry name" value="ASA_dh"/>
    <property type="match status" value="1"/>
</dbReference>
<gene>
    <name evidence="16" type="ORF">B1H19_22620</name>
</gene>
<feature type="domain" description="Semialdehyde dehydrogenase NAD-binding" evidence="15">
    <location>
        <begin position="27"/>
        <end position="142"/>
    </location>
</feature>
<keyword evidence="5" id="KW-0791">Threonine biosynthesis</keyword>
<keyword evidence="4" id="KW-0028">Amino-acid biosynthesis</keyword>
<evidence type="ECO:0000256" key="8">
    <source>
        <dbReference type="ARBA" id="ARBA00023002"/>
    </source>
</evidence>
<dbReference type="NCBIfam" id="TIGR01296">
    <property type="entry name" value="asd_B"/>
    <property type="match status" value="1"/>
</dbReference>
<evidence type="ECO:0000256" key="9">
    <source>
        <dbReference type="ARBA" id="ARBA00023154"/>
    </source>
</evidence>
<evidence type="ECO:0000256" key="2">
    <source>
        <dbReference type="ARBA" id="ARBA00011738"/>
    </source>
</evidence>
<dbReference type="SUPFAM" id="SSF55347">
    <property type="entry name" value="Glyceraldehyde-3-phosphate dehydrogenase-like, C-terminal domain"/>
    <property type="match status" value="1"/>
</dbReference>
<comment type="catalytic activity">
    <reaction evidence="11">
        <text>L-aspartate 4-semialdehyde + phosphate + NADP(+) = 4-phospho-L-aspartate + NADPH + H(+)</text>
        <dbReference type="Rhea" id="RHEA:24284"/>
        <dbReference type="ChEBI" id="CHEBI:15378"/>
        <dbReference type="ChEBI" id="CHEBI:43474"/>
        <dbReference type="ChEBI" id="CHEBI:57535"/>
        <dbReference type="ChEBI" id="CHEBI:57783"/>
        <dbReference type="ChEBI" id="CHEBI:58349"/>
        <dbReference type="ChEBI" id="CHEBI:537519"/>
        <dbReference type="EC" id="1.2.1.11"/>
    </reaction>
</comment>
<comment type="subunit">
    <text evidence="2">Homodimer.</text>
</comment>
<dbReference type="PANTHER" id="PTHR46278:SF2">
    <property type="entry name" value="ASPARTATE-SEMIALDEHYDE DEHYDROGENASE"/>
    <property type="match status" value="1"/>
</dbReference>
<dbReference type="GO" id="GO:0009097">
    <property type="term" value="P:isoleucine biosynthetic process"/>
    <property type="evidence" value="ECO:0007669"/>
    <property type="project" value="UniProtKB-UniRule"/>
</dbReference>
<dbReference type="PANTHER" id="PTHR46278">
    <property type="entry name" value="DEHYDROGENASE, PUTATIVE-RELATED"/>
    <property type="match status" value="1"/>
</dbReference>
<dbReference type="AlphaFoldDB" id="A0A1V0TUQ9"/>
<feature type="active site" description="Proton acceptor" evidence="13">
    <location>
        <position position="292"/>
    </location>
</feature>
<keyword evidence="6" id="KW-0521">NADP</keyword>
<dbReference type="GO" id="GO:0009086">
    <property type="term" value="P:methionine biosynthetic process"/>
    <property type="evidence" value="ECO:0007669"/>
    <property type="project" value="UniProtKB-UniRule"/>
</dbReference>
<dbReference type="KEGG" id="sgv:B1H19_22620"/>
<evidence type="ECO:0000256" key="13">
    <source>
        <dbReference type="PIRSR" id="PIRSR000148-1"/>
    </source>
</evidence>
<evidence type="ECO:0000256" key="1">
    <source>
        <dbReference type="ARBA" id="ARBA00010584"/>
    </source>
</evidence>
<dbReference type="GO" id="GO:0050661">
    <property type="term" value="F:NADP binding"/>
    <property type="evidence" value="ECO:0007669"/>
    <property type="project" value="InterPro"/>
</dbReference>
<evidence type="ECO:0000256" key="10">
    <source>
        <dbReference type="ARBA" id="ARBA00023167"/>
    </source>
</evidence>
<dbReference type="OrthoDB" id="9805684at2"/>
<evidence type="ECO:0000256" key="3">
    <source>
        <dbReference type="ARBA" id="ARBA00013120"/>
    </source>
</evidence>
<dbReference type="InterPro" id="IPR036291">
    <property type="entry name" value="NAD(P)-bd_dom_sf"/>
</dbReference>
<organism evidence="16 17">
    <name type="scientific">Streptomyces gilvosporeus</name>
    <dbReference type="NCBI Taxonomy" id="553510"/>
    <lineage>
        <taxon>Bacteria</taxon>
        <taxon>Bacillati</taxon>
        <taxon>Actinomycetota</taxon>
        <taxon>Actinomycetes</taxon>
        <taxon>Kitasatosporales</taxon>
        <taxon>Streptomycetaceae</taxon>
        <taxon>Streptomyces</taxon>
    </lineage>
</organism>
<keyword evidence="17" id="KW-1185">Reference proteome</keyword>
<dbReference type="InterPro" id="IPR005986">
    <property type="entry name" value="Asp_semialdehyde_DH_beta"/>
</dbReference>
<keyword evidence="9" id="KW-0457">Lysine biosynthesis</keyword>
<keyword evidence="7" id="KW-0220">Diaminopimelate biosynthesis</keyword>
<feature type="active site" description="Acyl-thioester intermediate" evidence="13">
    <location>
        <position position="152"/>
    </location>
</feature>
<dbReference type="GO" id="GO:0046983">
    <property type="term" value="F:protein dimerization activity"/>
    <property type="evidence" value="ECO:0007669"/>
    <property type="project" value="InterPro"/>
</dbReference>
<name>A0A1V0TUQ9_9ACTN</name>
<dbReference type="Proteomes" id="UP000192726">
    <property type="component" value="Chromosome"/>
</dbReference>
<dbReference type="GO" id="GO:0009089">
    <property type="term" value="P:lysine biosynthetic process via diaminopimelate"/>
    <property type="evidence" value="ECO:0007669"/>
    <property type="project" value="UniProtKB-UniRule"/>
</dbReference>
<sequence>MIPAEAGRPSLADTAGAGARTAAARPHLAVVGATGAVGSVLRGILSEHADVWGEIRLIASPRSAGRKLTVRGAETEVVALSEAAFDGIDVAMFAVPDGIAARWAPVAVAKGAVVVDNSGAFRRDPDVPLVVPEVNACAARVRPRGIIATPNCTTLSMIVALGALHAEYGLHELIVSSYQAVSGAGQAGIDTLRAQLSAVAGTELGATPGDVRRAVGDTLGPFPAPVALNVVPWTDREPGLSPSGPAEAAPPDPADGWSSEELMVRLESRKVLGLPELRVTATCVRVPVLTAHSASVHARFEREVTVAGAHEILAAAPGVVLSDDPAAGEFPTPCDVVGTDPTWVGRVRRSLDDPRALELFVCADNLRKGAALNVAQVGELLAGEWTAGQPGV</sequence>
<dbReference type="Pfam" id="PF02774">
    <property type="entry name" value="Semialdhyde_dhC"/>
    <property type="match status" value="2"/>
</dbReference>
<evidence type="ECO:0000256" key="12">
    <source>
        <dbReference type="NCBIfam" id="TIGR01296"/>
    </source>
</evidence>
<keyword evidence="8" id="KW-0560">Oxidoreductase</keyword>
<dbReference type="Gene3D" id="3.40.50.720">
    <property type="entry name" value="NAD(P)-binding Rossmann-like Domain"/>
    <property type="match status" value="1"/>
</dbReference>
<evidence type="ECO:0000313" key="16">
    <source>
        <dbReference type="EMBL" id="ARF56590.1"/>
    </source>
</evidence>
<dbReference type="EC" id="1.2.1.11" evidence="3 12"/>
<dbReference type="GO" id="GO:0051287">
    <property type="term" value="F:NAD binding"/>
    <property type="evidence" value="ECO:0007669"/>
    <property type="project" value="InterPro"/>
</dbReference>
<evidence type="ECO:0000259" key="15">
    <source>
        <dbReference type="SMART" id="SM00859"/>
    </source>
</evidence>
<dbReference type="CDD" id="cd18131">
    <property type="entry name" value="ASADH_C_bac_euk_like"/>
    <property type="match status" value="1"/>
</dbReference>